<reference evidence="1" key="1">
    <citation type="submission" date="2018-05" db="EMBL/GenBank/DDBJ databases">
        <title>Draft genome of Mucuna pruriens seed.</title>
        <authorList>
            <person name="Nnadi N.E."/>
            <person name="Vos R."/>
            <person name="Hasami M.H."/>
            <person name="Devisetty U.K."/>
            <person name="Aguiy J.C."/>
        </authorList>
    </citation>
    <scope>NUCLEOTIDE SEQUENCE [LARGE SCALE GENOMIC DNA]</scope>
    <source>
        <strain evidence="1">JCA_2017</strain>
    </source>
</reference>
<proteinExistence type="predicted"/>
<dbReference type="OrthoDB" id="1706811at2759"/>
<feature type="non-terminal residue" evidence="1">
    <location>
        <position position="1"/>
    </location>
</feature>
<dbReference type="Proteomes" id="UP000257109">
    <property type="component" value="Unassembled WGS sequence"/>
</dbReference>
<organism evidence="1 2">
    <name type="scientific">Mucuna pruriens</name>
    <name type="common">Velvet bean</name>
    <name type="synonym">Dolichos pruriens</name>
    <dbReference type="NCBI Taxonomy" id="157652"/>
    <lineage>
        <taxon>Eukaryota</taxon>
        <taxon>Viridiplantae</taxon>
        <taxon>Streptophyta</taxon>
        <taxon>Embryophyta</taxon>
        <taxon>Tracheophyta</taxon>
        <taxon>Spermatophyta</taxon>
        <taxon>Magnoliopsida</taxon>
        <taxon>eudicotyledons</taxon>
        <taxon>Gunneridae</taxon>
        <taxon>Pentapetalae</taxon>
        <taxon>rosids</taxon>
        <taxon>fabids</taxon>
        <taxon>Fabales</taxon>
        <taxon>Fabaceae</taxon>
        <taxon>Papilionoideae</taxon>
        <taxon>50 kb inversion clade</taxon>
        <taxon>NPAAA clade</taxon>
        <taxon>indigoferoid/millettioid clade</taxon>
        <taxon>Phaseoleae</taxon>
        <taxon>Mucuna</taxon>
    </lineage>
</organism>
<name>A0A371EEI2_MUCPR</name>
<dbReference type="AlphaFoldDB" id="A0A371EEI2"/>
<sequence>MIKTTQLSLSNSIYLSKKNICEVMLMATLLPLTKIKIMLSMPPLSWILTSIDSTIDSLFIFDFYFQFMNLWVEYINIIYASLTFEDLSSVQKVHETTKQDQFLMKLRFNFDDIRSNLMHRDLIPSLDALNDLLHEEQCLLI</sequence>
<protein>
    <submittedName>
        <fullName evidence="1">Uncharacterized protein</fullName>
    </submittedName>
</protein>
<dbReference type="EMBL" id="QJKJ01014379">
    <property type="protein sequence ID" value="RDX64447.1"/>
    <property type="molecule type" value="Genomic_DNA"/>
</dbReference>
<keyword evidence="2" id="KW-1185">Reference proteome</keyword>
<evidence type="ECO:0000313" key="1">
    <source>
        <dbReference type="EMBL" id="RDX64447.1"/>
    </source>
</evidence>
<comment type="caution">
    <text evidence="1">The sequence shown here is derived from an EMBL/GenBank/DDBJ whole genome shotgun (WGS) entry which is preliminary data.</text>
</comment>
<accession>A0A371EEI2</accession>
<evidence type="ECO:0000313" key="2">
    <source>
        <dbReference type="Proteomes" id="UP000257109"/>
    </source>
</evidence>
<gene>
    <name evidence="1" type="ORF">CR513_57005</name>
</gene>